<comment type="similarity">
    <text evidence="2">Belongs to the CPA3 antiporters (TC 2.A.63) subunit E family.</text>
</comment>
<gene>
    <name evidence="9" type="ORF">ACFOY7_13285</name>
</gene>
<keyword evidence="4" id="KW-1003">Cell membrane</keyword>
<evidence type="ECO:0000256" key="3">
    <source>
        <dbReference type="ARBA" id="ARBA00022449"/>
    </source>
</evidence>
<dbReference type="Proteomes" id="UP001595882">
    <property type="component" value="Unassembled WGS sequence"/>
</dbReference>
<evidence type="ECO:0000256" key="4">
    <source>
        <dbReference type="ARBA" id="ARBA00022475"/>
    </source>
</evidence>
<evidence type="ECO:0000256" key="1">
    <source>
        <dbReference type="ARBA" id="ARBA00004651"/>
    </source>
</evidence>
<comment type="caution">
    <text evidence="9">The sequence shown here is derived from an EMBL/GenBank/DDBJ whole genome shotgun (WGS) entry which is preliminary data.</text>
</comment>
<dbReference type="NCBIfam" id="NF009292">
    <property type="entry name" value="PRK12651.1-3"/>
    <property type="match status" value="1"/>
</dbReference>
<evidence type="ECO:0000313" key="9">
    <source>
        <dbReference type="EMBL" id="MFC4404043.1"/>
    </source>
</evidence>
<keyword evidence="7 8" id="KW-0472">Membrane</keyword>
<dbReference type="EMBL" id="JBHSDT010000008">
    <property type="protein sequence ID" value="MFC4404043.1"/>
    <property type="molecule type" value="Genomic_DNA"/>
</dbReference>
<name>A0ABV8WY91_9BACI</name>
<protein>
    <submittedName>
        <fullName evidence="9">Na+/H+ antiporter subunit E</fullName>
    </submittedName>
</protein>
<feature type="transmembrane region" description="Helical" evidence="8">
    <location>
        <begin position="5"/>
        <end position="22"/>
    </location>
</feature>
<evidence type="ECO:0000256" key="6">
    <source>
        <dbReference type="ARBA" id="ARBA00022989"/>
    </source>
</evidence>
<dbReference type="PANTHER" id="PTHR34584">
    <property type="entry name" value="NA(+)/H(+) ANTIPORTER SUBUNIT E1"/>
    <property type="match status" value="1"/>
</dbReference>
<reference evidence="10" key="1">
    <citation type="journal article" date="2019" name="Int. J. Syst. Evol. Microbiol.">
        <title>The Global Catalogue of Microorganisms (GCM) 10K type strain sequencing project: providing services to taxonomists for standard genome sequencing and annotation.</title>
        <authorList>
            <consortium name="The Broad Institute Genomics Platform"/>
            <consortium name="The Broad Institute Genome Sequencing Center for Infectious Disease"/>
            <person name="Wu L."/>
            <person name="Ma J."/>
        </authorList>
    </citation>
    <scope>NUCLEOTIDE SEQUENCE [LARGE SCALE GENOMIC DNA]</scope>
    <source>
        <strain evidence="10">CCUG 37865</strain>
    </source>
</reference>
<dbReference type="PANTHER" id="PTHR34584:SF1">
    <property type="entry name" value="NA(+)_H(+) ANTIPORTER SUBUNIT E1"/>
    <property type="match status" value="1"/>
</dbReference>
<evidence type="ECO:0000313" key="10">
    <source>
        <dbReference type="Proteomes" id="UP001595882"/>
    </source>
</evidence>
<dbReference type="PIRSF" id="PIRSF019239">
    <property type="entry name" value="MrpE"/>
    <property type="match status" value="1"/>
</dbReference>
<organism evidence="9 10">
    <name type="scientific">Gracilibacillus xinjiangensis</name>
    <dbReference type="NCBI Taxonomy" id="1193282"/>
    <lineage>
        <taxon>Bacteria</taxon>
        <taxon>Bacillati</taxon>
        <taxon>Bacillota</taxon>
        <taxon>Bacilli</taxon>
        <taxon>Bacillales</taxon>
        <taxon>Bacillaceae</taxon>
        <taxon>Gracilibacillus</taxon>
    </lineage>
</organism>
<keyword evidence="6 8" id="KW-1133">Transmembrane helix</keyword>
<dbReference type="Pfam" id="PF01899">
    <property type="entry name" value="MNHE"/>
    <property type="match status" value="1"/>
</dbReference>
<proteinExistence type="inferred from homology"/>
<comment type="subcellular location">
    <subcellularLocation>
        <location evidence="1">Cell membrane</location>
        <topology evidence="1">Multi-pass membrane protein</topology>
    </subcellularLocation>
</comment>
<evidence type="ECO:0000256" key="5">
    <source>
        <dbReference type="ARBA" id="ARBA00022692"/>
    </source>
</evidence>
<evidence type="ECO:0000256" key="2">
    <source>
        <dbReference type="ARBA" id="ARBA00006228"/>
    </source>
</evidence>
<keyword evidence="10" id="KW-1185">Reference proteome</keyword>
<dbReference type="RefSeq" id="WP_390252584.1">
    <property type="nucleotide sequence ID" value="NZ_JBHSDT010000008.1"/>
</dbReference>
<evidence type="ECO:0000256" key="8">
    <source>
        <dbReference type="SAM" id="Phobius"/>
    </source>
</evidence>
<evidence type="ECO:0000256" key="7">
    <source>
        <dbReference type="ARBA" id="ARBA00023136"/>
    </source>
</evidence>
<dbReference type="InterPro" id="IPR002758">
    <property type="entry name" value="Cation_antiport_E"/>
</dbReference>
<feature type="transmembrane region" description="Helical" evidence="8">
    <location>
        <begin position="28"/>
        <end position="45"/>
    </location>
</feature>
<keyword evidence="3" id="KW-0813">Transport</keyword>
<accession>A0ABV8WY91</accession>
<keyword evidence="3" id="KW-0050">Antiport</keyword>
<sequence length="158" mass="18300">MPLQIILNFIIAIMWMFLSESYHFPSFLTGFIIGALLLFLLGRFIPDAFYLYRVWKVLILVFLFTKELLLSNIEIVKWVYKPGRDYNPGIFAMPTDLRSNWEITMLTSLISLTPGTLSVAISDDNEVIYIHAMDIDDKEEAIHAIKDSFEKAIMEVTR</sequence>
<keyword evidence="5 8" id="KW-0812">Transmembrane</keyword>